<proteinExistence type="predicted"/>
<evidence type="ECO:0000313" key="3">
    <source>
        <dbReference type="EnsemblPlants" id="OB01G52950.1"/>
    </source>
</evidence>
<feature type="compositionally biased region" description="Pro residues" evidence="1">
    <location>
        <begin position="46"/>
        <end position="58"/>
    </location>
</feature>
<reference evidence="3" key="2">
    <citation type="submission" date="2013-04" db="UniProtKB">
        <authorList>
            <consortium name="EnsemblPlants"/>
        </authorList>
    </citation>
    <scope>IDENTIFICATION</scope>
</reference>
<evidence type="ECO:0000256" key="1">
    <source>
        <dbReference type="SAM" id="MobiDB-lite"/>
    </source>
</evidence>
<dbReference type="AlphaFoldDB" id="J3L7T9"/>
<dbReference type="EnsemblPlants" id="OB01G52950.1">
    <property type="protein sequence ID" value="OB01G52950.1"/>
    <property type="gene ID" value="OB01G52950"/>
</dbReference>
<dbReference type="HOGENOM" id="CLU_1605236_0_0_1"/>
<keyword evidence="2" id="KW-0472">Membrane</keyword>
<evidence type="ECO:0000313" key="4">
    <source>
        <dbReference type="Proteomes" id="UP000006038"/>
    </source>
</evidence>
<name>J3L7T9_ORYBR</name>
<keyword evidence="4" id="KW-1185">Reference proteome</keyword>
<sequence length="166" mass="18264">MSLLQSYAGHTPLITPSTPLTNPPHKPIPFTAGHTDDPVRRRPHPRSCPLPPAAPGAPKPTLAISRPPRCKSHPRHAIPVIHLSQLCQSSTPPLLYVILRSPRPTTLGRHLDQSPKYELPFSYATGLPISYFCMVFNCLYLLVMFTNCLILLSSSSCMVLKGSSQH</sequence>
<dbReference type="Gramene" id="OB01G52950.1">
    <property type="protein sequence ID" value="OB01G52950.1"/>
    <property type="gene ID" value="OB01G52950"/>
</dbReference>
<feature type="transmembrane region" description="Helical" evidence="2">
    <location>
        <begin position="129"/>
        <end position="152"/>
    </location>
</feature>
<keyword evidence="2" id="KW-0812">Transmembrane</keyword>
<dbReference type="Proteomes" id="UP000006038">
    <property type="component" value="Chromosome 1"/>
</dbReference>
<feature type="region of interest" description="Disordered" evidence="1">
    <location>
        <begin position="1"/>
        <end position="61"/>
    </location>
</feature>
<accession>J3L7T9</accession>
<keyword evidence="2" id="KW-1133">Transmembrane helix</keyword>
<organism evidence="3">
    <name type="scientific">Oryza brachyantha</name>
    <name type="common">malo sina</name>
    <dbReference type="NCBI Taxonomy" id="4533"/>
    <lineage>
        <taxon>Eukaryota</taxon>
        <taxon>Viridiplantae</taxon>
        <taxon>Streptophyta</taxon>
        <taxon>Embryophyta</taxon>
        <taxon>Tracheophyta</taxon>
        <taxon>Spermatophyta</taxon>
        <taxon>Magnoliopsida</taxon>
        <taxon>Liliopsida</taxon>
        <taxon>Poales</taxon>
        <taxon>Poaceae</taxon>
        <taxon>BOP clade</taxon>
        <taxon>Oryzoideae</taxon>
        <taxon>Oryzeae</taxon>
        <taxon>Oryzinae</taxon>
        <taxon>Oryza</taxon>
    </lineage>
</organism>
<evidence type="ECO:0000256" key="2">
    <source>
        <dbReference type="SAM" id="Phobius"/>
    </source>
</evidence>
<reference evidence="3" key="1">
    <citation type="journal article" date="2013" name="Nat. Commun.">
        <title>Whole-genome sequencing of Oryza brachyantha reveals mechanisms underlying Oryza genome evolution.</title>
        <authorList>
            <person name="Chen J."/>
            <person name="Huang Q."/>
            <person name="Gao D."/>
            <person name="Wang J."/>
            <person name="Lang Y."/>
            <person name="Liu T."/>
            <person name="Li B."/>
            <person name="Bai Z."/>
            <person name="Luis Goicoechea J."/>
            <person name="Liang C."/>
            <person name="Chen C."/>
            <person name="Zhang W."/>
            <person name="Sun S."/>
            <person name="Liao Y."/>
            <person name="Zhang X."/>
            <person name="Yang L."/>
            <person name="Song C."/>
            <person name="Wang M."/>
            <person name="Shi J."/>
            <person name="Liu G."/>
            <person name="Liu J."/>
            <person name="Zhou H."/>
            <person name="Zhou W."/>
            <person name="Yu Q."/>
            <person name="An N."/>
            <person name="Chen Y."/>
            <person name="Cai Q."/>
            <person name="Wang B."/>
            <person name="Liu B."/>
            <person name="Min J."/>
            <person name="Huang Y."/>
            <person name="Wu H."/>
            <person name="Li Z."/>
            <person name="Zhang Y."/>
            <person name="Yin Y."/>
            <person name="Song W."/>
            <person name="Jiang J."/>
            <person name="Jackson S.A."/>
            <person name="Wing R.A."/>
            <person name="Wang J."/>
            <person name="Chen M."/>
        </authorList>
    </citation>
    <scope>NUCLEOTIDE SEQUENCE [LARGE SCALE GENOMIC DNA]</scope>
    <source>
        <strain evidence="3">cv. IRGC 101232</strain>
    </source>
</reference>
<protein>
    <submittedName>
        <fullName evidence="3">Uncharacterized protein</fullName>
    </submittedName>
</protein>